<sequence>MALLLNKYPNKFIDEQFNIILSKLDIIQALTYNNYANYRQRVIDSQIKEKVTVDYCKTTFVHFTYCSSMKIFPRKFHTLWNKYFGESPISEVKPILGTRNVNNLQRRLVHTRSIVP</sequence>
<protein>
    <submittedName>
        <fullName evidence="1">Uncharacterized protein</fullName>
    </submittedName>
</protein>
<proteinExistence type="predicted"/>
<name>A0A815KIN1_9BILA</name>
<dbReference type="OrthoDB" id="10020475at2759"/>
<dbReference type="AlphaFoldDB" id="A0A815KIN1"/>
<evidence type="ECO:0000313" key="1">
    <source>
        <dbReference type="EMBL" id="CAF1393834.1"/>
    </source>
</evidence>
<reference evidence="1" key="1">
    <citation type="submission" date="2021-02" db="EMBL/GenBank/DDBJ databases">
        <authorList>
            <person name="Nowell W R."/>
        </authorList>
    </citation>
    <scope>NUCLEOTIDE SEQUENCE</scope>
</reference>
<dbReference type="EMBL" id="CAJNOO010004786">
    <property type="protein sequence ID" value="CAF1393834.1"/>
    <property type="molecule type" value="Genomic_DNA"/>
</dbReference>
<gene>
    <name evidence="1" type="ORF">RFH988_LOCUS34477</name>
</gene>
<accession>A0A815KIN1</accession>
<evidence type="ECO:0000313" key="2">
    <source>
        <dbReference type="Proteomes" id="UP000663882"/>
    </source>
</evidence>
<comment type="caution">
    <text evidence="1">The sequence shown here is derived from an EMBL/GenBank/DDBJ whole genome shotgun (WGS) entry which is preliminary data.</text>
</comment>
<dbReference type="Proteomes" id="UP000663882">
    <property type="component" value="Unassembled WGS sequence"/>
</dbReference>
<organism evidence="1 2">
    <name type="scientific">Rotaria sordida</name>
    <dbReference type="NCBI Taxonomy" id="392033"/>
    <lineage>
        <taxon>Eukaryota</taxon>
        <taxon>Metazoa</taxon>
        <taxon>Spiralia</taxon>
        <taxon>Gnathifera</taxon>
        <taxon>Rotifera</taxon>
        <taxon>Eurotatoria</taxon>
        <taxon>Bdelloidea</taxon>
        <taxon>Philodinida</taxon>
        <taxon>Philodinidae</taxon>
        <taxon>Rotaria</taxon>
    </lineage>
</organism>